<dbReference type="GO" id="GO:0004657">
    <property type="term" value="F:proline dehydrogenase activity"/>
    <property type="evidence" value="ECO:0007669"/>
    <property type="project" value="UniProtKB-EC"/>
</dbReference>
<feature type="binding site" evidence="10">
    <location>
        <position position="133"/>
    </location>
    <ligand>
        <name>FAD</name>
        <dbReference type="ChEBI" id="CHEBI:57692"/>
    </ligand>
</feature>
<gene>
    <name evidence="12" type="ORF">SAMN05444320_102587</name>
</gene>
<evidence type="ECO:0000313" key="13">
    <source>
        <dbReference type="Proteomes" id="UP000184501"/>
    </source>
</evidence>
<dbReference type="GO" id="GO:0010133">
    <property type="term" value="P:L-proline catabolic process to L-glutamate"/>
    <property type="evidence" value="ECO:0007669"/>
    <property type="project" value="UniProtKB-UniPathway"/>
</dbReference>
<evidence type="ECO:0000259" key="11">
    <source>
        <dbReference type="Pfam" id="PF01619"/>
    </source>
</evidence>
<evidence type="ECO:0000256" key="3">
    <source>
        <dbReference type="ARBA" id="ARBA00022630"/>
    </source>
</evidence>
<dbReference type="PIRSF" id="PIRSF000196">
    <property type="entry name" value="Pro_dehydrog"/>
    <property type="match status" value="1"/>
</dbReference>
<organism evidence="12 13">
    <name type="scientific">Streptoalloteichus hindustanus</name>
    <dbReference type="NCBI Taxonomy" id="2017"/>
    <lineage>
        <taxon>Bacteria</taxon>
        <taxon>Bacillati</taxon>
        <taxon>Actinomycetota</taxon>
        <taxon>Actinomycetes</taxon>
        <taxon>Pseudonocardiales</taxon>
        <taxon>Pseudonocardiaceae</taxon>
        <taxon>Streptoalloteichus</taxon>
    </lineage>
</organism>
<evidence type="ECO:0000256" key="2">
    <source>
        <dbReference type="ARBA" id="ARBA00012695"/>
    </source>
</evidence>
<evidence type="ECO:0000256" key="9">
    <source>
        <dbReference type="PIRSR" id="PIRSR000196-1"/>
    </source>
</evidence>
<feature type="binding site" evidence="9">
    <location>
        <position position="98"/>
    </location>
    <ligand>
        <name>substrate</name>
    </ligand>
</feature>
<evidence type="ECO:0000256" key="7">
    <source>
        <dbReference type="ARBA" id="ARBA00023062"/>
    </source>
</evidence>
<dbReference type="EC" id="1.5.5.2" evidence="2"/>
<dbReference type="STRING" id="2017.SAMN05444320_102587"/>
<evidence type="ECO:0000256" key="10">
    <source>
        <dbReference type="PIRSR" id="PIRSR000196-2"/>
    </source>
</evidence>
<keyword evidence="5 10" id="KW-0274">FAD</keyword>
<evidence type="ECO:0000256" key="8">
    <source>
        <dbReference type="ARBA" id="ARBA00048779"/>
    </source>
</evidence>
<evidence type="ECO:0000256" key="1">
    <source>
        <dbReference type="ARBA" id="ARBA00004739"/>
    </source>
</evidence>
<dbReference type="OrthoDB" id="9773461at2"/>
<feature type="binding site" evidence="10">
    <location>
        <position position="161"/>
    </location>
    <ligand>
        <name>FAD</name>
        <dbReference type="ChEBI" id="CHEBI:57692"/>
    </ligand>
</feature>
<protein>
    <recommendedName>
        <fullName evidence="2">proline dehydrogenase</fullName>
        <ecNumber evidence="2">1.5.5.2</ecNumber>
    </recommendedName>
</protein>
<dbReference type="InterPro" id="IPR015659">
    <property type="entry name" value="Proline_oxidase"/>
</dbReference>
<accession>A0A1M4Z3J1</accession>
<dbReference type="PANTHER" id="PTHR13914:SF0">
    <property type="entry name" value="PROLINE DEHYDROGENASE 1, MITOCHONDRIAL"/>
    <property type="match status" value="1"/>
</dbReference>
<proteinExistence type="predicted"/>
<feature type="binding site" evidence="10">
    <location>
        <begin position="185"/>
        <end position="187"/>
    </location>
    <ligand>
        <name>FAD</name>
        <dbReference type="ChEBI" id="CHEBI:57692"/>
    </ligand>
</feature>
<dbReference type="EMBL" id="FQVN01000002">
    <property type="protein sequence ID" value="SHF12580.1"/>
    <property type="molecule type" value="Genomic_DNA"/>
</dbReference>
<name>A0A1M4Z3J1_STRHI</name>
<dbReference type="AlphaFoldDB" id="A0A1M4Z3J1"/>
<dbReference type="Pfam" id="PF01619">
    <property type="entry name" value="Pro_dh"/>
    <property type="match status" value="1"/>
</dbReference>
<comment type="pathway">
    <text evidence="1">Amino-acid degradation; L-proline degradation into L-glutamate; L-glutamate from L-proline: step 1/2.</text>
</comment>
<evidence type="ECO:0000256" key="6">
    <source>
        <dbReference type="ARBA" id="ARBA00023002"/>
    </source>
</evidence>
<dbReference type="SUPFAM" id="SSF51730">
    <property type="entry name" value="FAD-linked oxidoreductase"/>
    <property type="match status" value="1"/>
</dbReference>
<reference evidence="12 13" key="1">
    <citation type="submission" date="2016-11" db="EMBL/GenBank/DDBJ databases">
        <authorList>
            <person name="Jaros S."/>
            <person name="Januszkiewicz K."/>
            <person name="Wedrychowicz H."/>
        </authorList>
    </citation>
    <scope>NUCLEOTIDE SEQUENCE [LARGE SCALE GENOMIC DNA]</scope>
    <source>
        <strain evidence="12 13">DSM 44523</strain>
    </source>
</reference>
<keyword evidence="6" id="KW-0560">Oxidoreductase</keyword>
<evidence type="ECO:0000256" key="4">
    <source>
        <dbReference type="ARBA" id="ARBA00022741"/>
    </source>
</evidence>
<keyword evidence="13" id="KW-1185">Reference proteome</keyword>
<dbReference type="Gene3D" id="3.20.20.220">
    <property type="match status" value="1"/>
</dbReference>
<sequence>MLRTMLQAAARSDRLERMVGRNRLLRPAVDRFVAGASAEDVIRSARRLADDGLYATIDQLGEACRDARAAERTAREYVALLHRVADAGLADRVEVSVKLSALGSELDWALAEEQTRLICAAADEAGTTVTVDMEDSSTTEDTLRVLRALRRDHPRTGGVLQAMLRRTADDCRDLGEPGSRIRLCKGAYHEPAAVAVTAAADINAAYLRCLGLLMEGGAYPMVATHDPRLVAGAAALARKHGMGRDAWEYQMLFGVRADEQRRLAQAGHRVRVYLPYGPDWYRYTCRRLAERPANLVLLGRAMLSRS</sequence>
<dbReference type="InterPro" id="IPR008219">
    <property type="entry name" value="PRODH_bac_arc"/>
</dbReference>
<keyword evidence="4 10" id="KW-0547">Nucleotide-binding</keyword>
<evidence type="ECO:0000313" key="12">
    <source>
        <dbReference type="EMBL" id="SHF12580.1"/>
    </source>
</evidence>
<dbReference type="InterPro" id="IPR002872">
    <property type="entry name" value="Proline_DH_dom"/>
</dbReference>
<feature type="domain" description="Proline dehydrogenase" evidence="11">
    <location>
        <begin position="42"/>
        <end position="294"/>
    </location>
</feature>
<keyword evidence="3" id="KW-0285">Flavoprotein</keyword>
<feature type="binding site" evidence="9">
    <location>
        <position position="286"/>
    </location>
    <ligand>
        <name>substrate</name>
    </ligand>
</feature>
<dbReference type="GO" id="GO:0000166">
    <property type="term" value="F:nucleotide binding"/>
    <property type="evidence" value="ECO:0007669"/>
    <property type="project" value="UniProtKB-KW"/>
</dbReference>
<dbReference type="InterPro" id="IPR029041">
    <property type="entry name" value="FAD-linked_oxidoreductase-like"/>
</dbReference>
<dbReference type="UniPathway" id="UPA00261">
    <property type="reaction ID" value="UER00373"/>
</dbReference>
<dbReference type="PANTHER" id="PTHR13914">
    <property type="entry name" value="PROLINE OXIDASE"/>
    <property type="match status" value="1"/>
</dbReference>
<dbReference type="RefSeq" id="WP_073480797.1">
    <property type="nucleotide sequence ID" value="NZ_FQVN01000002.1"/>
</dbReference>
<comment type="catalytic activity">
    <reaction evidence="8">
        <text>L-proline + a quinone = (S)-1-pyrroline-5-carboxylate + a quinol + H(+)</text>
        <dbReference type="Rhea" id="RHEA:23784"/>
        <dbReference type="ChEBI" id="CHEBI:15378"/>
        <dbReference type="ChEBI" id="CHEBI:17388"/>
        <dbReference type="ChEBI" id="CHEBI:24646"/>
        <dbReference type="ChEBI" id="CHEBI:60039"/>
        <dbReference type="ChEBI" id="CHEBI:132124"/>
        <dbReference type="EC" id="1.5.5.2"/>
    </reaction>
</comment>
<comment type="cofactor">
    <cofactor evidence="10">
        <name>FAD</name>
        <dbReference type="ChEBI" id="CHEBI:57692"/>
    </cofactor>
    <text evidence="10">Binds 1 FAD per subunit.</text>
</comment>
<dbReference type="Proteomes" id="UP000184501">
    <property type="component" value="Unassembled WGS sequence"/>
</dbReference>
<feature type="binding site" evidence="10">
    <location>
        <begin position="224"/>
        <end position="225"/>
    </location>
    <ligand>
        <name>FAD</name>
        <dbReference type="ChEBI" id="CHEBI:57692"/>
    </ligand>
</feature>
<evidence type="ECO:0000256" key="5">
    <source>
        <dbReference type="ARBA" id="ARBA00022827"/>
    </source>
</evidence>
<keyword evidence="7" id="KW-0642">Proline metabolism</keyword>
<feature type="binding site" evidence="9">
    <location>
        <position position="287"/>
    </location>
    <ligand>
        <name>substrate</name>
    </ligand>
</feature>